<keyword evidence="2 4" id="KW-0808">Transferase</keyword>
<dbReference type="RefSeq" id="WP_315879530.1">
    <property type="nucleotide sequence ID" value="NZ_JAWCTQ010000027.1"/>
</dbReference>
<evidence type="ECO:0000313" key="5">
    <source>
        <dbReference type="Proteomes" id="UP001250181"/>
    </source>
</evidence>
<evidence type="ECO:0000256" key="2">
    <source>
        <dbReference type="ARBA" id="ARBA00022679"/>
    </source>
</evidence>
<dbReference type="EMBL" id="JAWCTQ010000027">
    <property type="protein sequence ID" value="MDT9684474.1"/>
    <property type="molecule type" value="Genomic_DNA"/>
</dbReference>
<gene>
    <name evidence="4" type="ORF">RND61_20795</name>
</gene>
<proteinExistence type="inferred from homology"/>
<protein>
    <submittedName>
        <fullName evidence="4">4'-phosphopantetheinyl transferase superfamily protein</fullName>
    </submittedName>
</protein>
<dbReference type="InterPro" id="IPR050559">
    <property type="entry name" value="P-Pant_transferase_sf"/>
</dbReference>
<dbReference type="Proteomes" id="UP001250181">
    <property type="component" value="Unassembled WGS sequence"/>
</dbReference>
<dbReference type="InterPro" id="IPR037143">
    <property type="entry name" value="4-PPantetheinyl_Trfase_dom_sf"/>
</dbReference>
<evidence type="ECO:0000256" key="1">
    <source>
        <dbReference type="ARBA" id="ARBA00010990"/>
    </source>
</evidence>
<dbReference type="InterPro" id="IPR008278">
    <property type="entry name" value="4-PPantetheinyl_Trfase_dom"/>
</dbReference>
<reference evidence="4 5" key="1">
    <citation type="submission" date="2023-09" db="EMBL/GenBank/DDBJ databases">
        <title>Streptomyces sp. nov.: A antagonism against Alternaria gaisen Producing Streptochlin, Isolated from Tamarix root soil.</title>
        <authorList>
            <person name="Chen Y."/>
        </authorList>
    </citation>
    <scope>NUCLEOTIDE SEQUENCE [LARGE SCALE GENOMIC DNA]</scope>
    <source>
        <strain evidence="4 5">TRM76323</strain>
    </source>
</reference>
<keyword evidence="5" id="KW-1185">Reference proteome</keyword>
<dbReference type="SUPFAM" id="SSF56214">
    <property type="entry name" value="4'-phosphopantetheinyl transferase"/>
    <property type="match status" value="2"/>
</dbReference>
<dbReference type="GO" id="GO:0016740">
    <property type="term" value="F:transferase activity"/>
    <property type="evidence" value="ECO:0007669"/>
    <property type="project" value="UniProtKB-KW"/>
</dbReference>
<organism evidence="4 5">
    <name type="scientific">Streptomyces tamarix</name>
    <dbReference type="NCBI Taxonomy" id="3078565"/>
    <lineage>
        <taxon>Bacteria</taxon>
        <taxon>Bacillati</taxon>
        <taxon>Actinomycetota</taxon>
        <taxon>Actinomycetes</taxon>
        <taxon>Kitasatosporales</taxon>
        <taxon>Streptomycetaceae</taxon>
        <taxon>Streptomyces</taxon>
    </lineage>
</organism>
<feature type="domain" description="4'-phosphopantetheinyl transferase" evidence="3">
    <location>
        <begin position="125"/>
        <end position="190"/>
    </location>
</feature>
<name>A0ABU3QNY8_9ACTN</name>
<dbReference type="PANTHER" id="PTHR12215:SF10">
    <property type="entry name" value="L-AMINOADIPATE-SEMIALDEHYDE DEHYDROGENASE-PHOSPHOPANTETHEINYL TRANSFERASE"/>
    <property type="match status" value="1"/>
</dbReference>
<sequence>MGTAATFRSDARAQGRGEVQVWVLPAPTAASRTTLDLTALDERERQRMNAFVRDGDRVLYGFAHGALRTVLSALTGEAPAALRFARAPCPCCDEPHGRPVLSPARLEFSLSHSRDLVLIGVAPTPIGVDTEPVPKPGTAEQLARMLHPAEREEVAAALPEHRAAVFARLWVRKEAYLKGLGTGLGRDLAADDVRGAVAGWHLTDLPVGPGQAAAVAVASPAPCGIRLHRALPVK</sequence>
<accession>A0ABU3QNY8</accession>
<evidence type="ECO:0000313" key="4">
    <source>
        <dbReference type="EMBL" id="MDT9684474.1"/>
    </source>
</evidence>
<comment type="caution">
    <text evidence="4">The sequence shown here is derived from an EMBL/GenBank/DDBJ whole genome shotgun (WGS) entry which is preliminary data.</text>
</comment>
<dbReference type="PANTHER" id="PTHR12215">
    <property type="entry name" value="PHOSPHOPANTETHEINE TRANSFERASE"/>
    <property type="match status" value="1"/>
</dbReference>
<dbReference type="Pfam" id="PF01648">
    <property type="entry name" value="ACPS"/>
    <property type="match status" value="1"/>
</dbReference>
<comment type="similarity">
    <text evidence="1">Belongs to the P-Pant transferase superfamily. Gsp/Sfp/HetI/AcpT family.</text>
</comment>
<evidence type="ECO:0000259" key="3">
    <source>
        <dbReference type="Pfam" id="PF01648"/>
    </source>
</evidence>
<dbReference type="Gene3D" id="3.90.470.20">
    <property type="entry name" value="4'-phosphopantetheinyl transferase domain"/>
    <property type="match status" value="2"/>
</dbReference>